<evidence type="ECO:0000313" key="1">
    <source>
        <dbReference type="EMBL" id="KAG0416033.1"/>
    </source>
</evidence>
<keyword evidence="2" id="KW-1185">Reference proteome</keyword>
<sequence length="263" mass="27860">MLHGGGGKGDITDAAPCYAVFRWLGGCKSDYGLTGRDDFSSNQTAGTGRLVVGARGVALPGRRCPETRIDGEPEPWPGGFLESELGIVALARAADRAERLKLNAALPWRCIDDGRRRERASGRGLRDSADRRPGSIVEGLRLKAVRERSPATACSPSSSQDGGPEIPSPGPEPPPPPPIQVKVDRCGSWSCNWRVGALTAASVASLYACVFWLIYALSLEGGRRPGLFISATCILLLVALGVTLLSVRKLCELLSPPPVPIPV</sequence>
<dbReference type="Proteomes" id="UP000805193">
    <property type="component" value="Unassembled WGS sequence"/>
</dbReference>
<evidence type="ECO:0000313" key="2">
    <source>
        <dbReference type="Proteomes" id="UP000805193"/>
    </source>
</evidence>
<dbReference type="EMBL" id="JABSTQ010010994">
    <property type="protein sequence ID" value="KAG0416033.1"/>
    <property type="molecule type" value="Genomic_DNA"/>
</dbReference>
<protein>
    <submittedName>
        <fullName evidence="1">Uncharacterized protein</fullName>
    </submittedName>
</protein>
<comment type="caution">
    <text evidence="1">The sequence shown here is derived from an EMBL/GenBank/DDBJ whole genome shotgun (WGS) entry which is preliminary data.</text>
</comment>
<proteinExistence type="predicted"/>
<gene>
    <name evidence="1" type="ORF">HPB47_006784</name>
</gene>
<reference evidence="1 2" key="1">
    <citation type="journal article" date="2020" name="Cell">
        <title>Large-Scale Comparative Analyses of Tick Genomes Elucidate Their Genetic Diversity and Vector Capacities.</title>
        <authorList>
            <consortium name="Tick Genome and Microbiome Consortium (TIGMIC)"/>
            <person name="Jia N."/>
            <person name="Wang J."/>
            <person name="Shi W."/>
            <person name="Du L."/>
            <person name="Sun Y."/>
            <person name="Zhan W."/>
            <person name="Jiang J.F."/>
            <person name="Wang Q."/>
            <person name="Zhang B."/>
            <person name="Ji P."/>
            <person name="Bell-Sakyi L."/>
            <person name="Cui X.M."/>
            <person name="Yuan T.T."/>
            <person name="Jiang B.G."/>
            <person name="Yang W.F."/>
            <person name="Lam T.T."/>
            <person name="Chang Q.C."/>
            <person name="Ding S.J."/>
            <person name="Wang X.J."/>
            <person name="Zhu J.G."/>
            <person name="Ruan X.D."/>
            <person name="Zhao L."/>
            <person name="Wei J.T."/>
            <person name="Ye R.Z."/>
            <person name="Que T.C."/>
            <person name="Du C.H."/>
            <person name="Zhou Y.H."/>
            <person name="Cheng J.X."/>
            <person name="Dai P.F."/>
            <person name="Guo W.B."/>
            <person name="Han X.H."/>
            <person name="Huang E.J."/>
            <person name="Li L.F."/>
            <person name="Wei W."/>
            <person name="Gao Y.C."/>
            <person name="Liu J.Z."/>
            <person name="Shao H.Z."/>
            <person name="Wang X."/>
            <person name="Wang C.C."/>
            <person name="Yang T.C."/>
            <person name="Huo Q.B."/>
            <person name="Li W."/>
            <person name="Chen H.Y."/>
            <person name="Chen S.E."/>
            <person name="Zhou L.G."/>
            <person name="Ni X.B."/>
            <person name="Tian J.H."/>
            <person name="Sheng Y."/>
            <person name="Liu T."/>
            <person name="Pan Y.S."/>
            <person name="Xia L.Y."/>
            <person name="Li J."/>
            <person name="Zhao F."/>
            <person name="Cao W.C."/>
        </authorList>
    </citation>
    <scope>NUCLEOTIDE SEQUENCE [LARGE SCALE GENOMIC DNA]</scope>
    <source>
        <strain evidence="1">Iper-2018</strain>
    </source>
</reference>
<accession>A0AC60PA86</accession>
<organism evidence="1 2">
    <name type="scientific">Ixodes persulcatus</name>
    <name type="common">Taiga tick</name>
    <dbReference type="NCBI Taxonomy" id="34615"/>
    <lineage>
        <taxon>Eukaryota</taxon>
        <taxon>Metazoa</taxon>
        <taxon>Ecdysozoa</taxon>
        <taxon>Arthropoda</taxon>
        <taxon>Chelicerata</taxon>
        <taxon>Arachnida</taxon>
        <taxon>Acari</taxon>
        <taxon>Parasitiformes</taxon>
        <taxon>Ixodida</taxon>
        <taxon>Ixodoidea</taxon>
        <taxon>Ixodidae</taxon>
        <taxon>Ixodinae</taxon>
        <taxon>Ixodes</taxon>
    </lineage>
</organism>
<name>A0AC60PA86_IXOPE</name>